<dbReference type="Proteomes" id="UP000572268">
    <property type="component" value="Unassembled WGS sequence"/>
</dbReference>
<dbReference type="AlphaFoldDB" id="A0A7J6L137"/>
<dbReference type="GO" id="GO:0008270">
    <property type="term" value="F:zinc ion binding"/>
    <property type="evidence" value="ECO:0007669"/>
    <property type="project" value="UniProtKB-KW"/>
</dbReference>
<keyword evidence="1" id="KW-0863">Zinc-finger</keyword>
<organism evidence="4 6">
    <name type="scientific">Perkinsus olseni</name>
    <name type="common">Perkinsus atlanticus</name>
    <dbReference type="NCBI Taxonomy" id="32597"/>
    <lineage>
        <taxon>Eukaryota</taxon>
        <taxon>Sar</taxon>
        <taxon>Alveolata</taxon>
        <taxon>Perkinsozoa</taxon>
        <taxon>Perkinsea</taxon>
        <taxon>Perkinsida</taxon>
        <taxon>Perkinsidae</taxon>
        <taxon>Perkinsus</taxon>
    </lineage>
</organism>
<evidence type="ECO:0000259" key="3">
    <source>
        <dbReference type="PROSITE" id="PS50966"/>
    </source>
</evidence>
<evidence type="ECO:0000256" key="1">
    <source>
        <dbReference type="PROSITE-ProRule" id="PRU00325"/>
    </source>
</evidence>
<feature type="compositionally biased region" description="Low complexity" evidence="2">
    <location>
        <begin position="662"/>
        <end position="673"/>
    </location>
</feature>
<dbReference type="InterPro" id="IPR007527">
    <property type="entry name" value="Znf_SWIM"/>
</dbReference>
<dbReference type="EMBL" id="JABAHT010000675">
    <property type="protein sequence ID" value="KAF4652887.1"/>
    <property type="molecule type" value="Genomic_DNA"/>
</dbReference>
<gene>
    <name evidence="5" type="ORF">FOL46_008440</name>
    <name evidence="4" type="ORF">FOZ61_009344</name>
</gene>
<dbReference type="Proteomes" id="UP000570595">
    <property type="component" value="Unassembled WGS sequence"/>
</dbReference>
<feature type="compositionally biased region" description="Basic and acidic residues" evidence="2">
    <location>
        <begin position="639"/>
        <end position="651"/>
    </location>
</feature>
<evidence type="ECO:0000313" key="7">
    <source>
        <dbReference type="Proteomes" id="UP000572268"/>
    </source>
</evidence>
<dbReference type="EMBL" id="JABANN010000676">
    <property type="protein sequence ID" value="KAF4654985.1"/>
    <property type="molecule type" value="Genomic_DNA"/>
</dbReference>
<feature type="region of interest" description="Disordered" evidence="2">
    <location>
        <begin position="568"/>
        <end position="723"/>
    </location>
</feature>
<feature type="compositionally biased region" description="Basic residues" evidence="2">
    <location>
        <begin position="568"/>
        <end position="582"/>
    </location>
</feature>
<feature type="domain" description="SWIM-type" evidence="3">
    <location>
        <begin position="514"/>
        <end position="556"/>
    </location>
</feature>
<feature type="compositionally biased region" description="Low complexity" evidence="2">
    <location>
        <begin position="625"/>
        <end position="634"/>
    </location>
</feature>
<dbReference type="OrthoDB" id="10304108at2759"/>
<proteinExistence type="predicted"/>
<comment type="caution">
    <text evidence="4">The sequence shown here is derived from an EMBL/GenBank/DDBJ whole genome shotgun (WGS) entry which is preliminary data.</text>
</comment>
<keyword evidence="1" id="KW-0479">Metal-binding</keyword>
<protein>
    <recommendedName>
        <fullName evidence="3">SWIM-type domain-containing protein</fullName>
    </recommendedName>
</protein>
<name>A0A7J6L137_PEROL</name>
<reference evidence="6 7" key="1">
    <citation type="submission" date="2020-04" db="EMBL/GenBank/DDBJ databases">
        <title>Perkinsus olseni comparative genomics.</title>
        <authorList>
            <person name="Bogema D.R."/>
        </authorList>
    </citation>
    <scope>NUCLEOTIDE SEQUENCE [LARGE SCALE GENOMIC DNA]</scope>
    <source>
        <strain evidence="4">ATCC PRA-179</strain>
        <strain evidence="5">ATCC PRA-31</strain>
    </source>
</reference>
<evidence type="ECO:0000313" key="6">
    <source>
        <dbReference type="Proteomes" id="UP000570595"/>
    </source>
</evidence>
<keyword evidence="1" id="KW-0862">Zinc</keyword>
<sequence>MPSYEWEVLWKGRAATVEDPFHEAIASVNIDFPVTKYGSALPHMMRYVCAKHVKCGLKLRVILRGAEVEVQQTGKHSGVVRDLKRQRHPPIVRKYIDREARKGVKPSNIKATLNSNFHFYKDQVSSKQISEIKSGIREEVVNFGDLEQLFAPYKIDDAMLTSIREEKNIDRGQVVYYGGTWGEEHFACMVGNAAMLTSLKWYLSESENPKFALYQDCQNKLLRNKLQIMWLGSNRTRFNPKTGKYQHAFVPFMMAIVDCEGKATYKYALQKLNWLVKELTLGLSTDMGYLGLEDCVPFVVHDAHQGALTAARSELPGARNGRCYFHITKNIKDKKKTLGTAYDLAKEMSDTAEAYLKETLDPSKYGYPNLFFSPEGLTNAQVTTNVVESWHKKISNCLNDERLNLAQFVSNIVMILEDLREGPHFVRRPEKIQQTGYTSAMKVSGTSLVNSKKLKEVTDEVEVLFEEENIEVRFFLCRSGLVSDGSDSFNDEPITTVDDVKQQYFKYHLISVPLDVRLEDESGDAVDERVLSTCNCKQFHDSGSCSHCFAAEVSCELKKKFYANRKVSTVRKGRPSKKKGVLGRHTSGVSAPPAPDRSEPSDEGSVGSGGTVKVAYPDHQPSGIAESSDSESSATEVIRPIDPDTIPRSEESCSGQSARELSMSSVSCTSESCSYEDVAKPVDPDCNPSSSFSSASSEYDVIPKPVDPDSVGEIIRVPEPDED</sequence>
<accession>A0A7J6L137</accession>
<evidence type="ECO:0000256" key="2">
    <source>
        <dbReference type="SAM" id="MobiDB-lite"/>
    </source>
</evidence>
<evidence type="ECO:0000313" key="4">
    <source>
        <dbReference type="EMBL" id="KAF4652887.1"/>
    </source>
</evidence>
<dbReference type="PROSITE" id="PS50966">
    <property type="entry name" value="ZF_SWIM"/>
    <property type="match status" value="1"/>
</dbReference>
<evidence type="ECO:0000313" key="5">
    <source>
        <dbReference type="EMBL" id="KAF4654985.1"/>
    </source>
</evidence>